<keyword evidence="2" id="KW-0472">Membrane</keyword>
<evidence type="ECO:0000256" key="1">
    <source>
        <dbReference type="SAM" id="MobiDB-lite"/>
    </source>
</evidence>
<gene>
    <name evidence="4" type="ORF">CBE89_01200</name>
</gene>
<feature type="signal peptide" evidence="3">
    <location>
        <begin position="1"/>
        <end position="21"/>
    </location>
</feature>
<keyword evidence="2" id="KW-0812">Transmembrane</keyword>
<feature type="region of interest" description="Disordered" evidence="1">
    <location>
        <begin position="263"/>
        <end position="284"/>
    </location>
</feature>
<dbReference type="KEGG" id="cstr:CBE89_01200"/>
<feature type="chain" id="PRO_5016406312" description="Secreted protein" evidence="3">
    <location>
        <begin position="22"/>
        <end position="675"/>
    </location>
</feature>
<keyword evidence="3" id="KW-0732">Signal</keyword>
<dbReference type="RefSeq" id="WP_086890478.1">
    <property type="nucleotide sequence ID" value="NZ_CP021252.1"/>
</dbReference>
<evidence type="ECO:0000256" key="3">
    <source>
        <dbReference type="SAM" id="SignalP"/>
    </source>
</evidence>
<proteinExistence type="predicted"/>
<evidence type="ECO:0000313" key="4">
    <source>
        <dbReference type="EMBL" id="ART20269.1"/>
    </source>
</evidence>
<feature type="transmembrane region" description="Helical" evidence="2">
    <location>
        <begin position="643"/>
        <end position="665"/>
    </location>
</feature>
<evidence type="ECO:0000256" key="2">
    <source>
        <dbReference type="SAM" id="Phobius"/>
    </source>
</evidence>
<dbReference type="AlphaFoldDB" id="A0A2Z2IWE8"/>
<dbReference type="EMBL" id="CP021252">
    <property type="protein sequence ID" value="ART20269.1"/>
    <property type="molecule type" value="Genomic_DNA"/>
</dbReference>
<dbReference type="Proteomes" id="UP000250197">
    <property type="component" value="Chromosome"/>
</dbReference>
<dbReference type="Pfam" id="PF19516">
    <property type="entry name" value="DUF6049"/>
    <property type="match status" value="1"/>
</dbReference>
<evidence type="ECO:0000313" key="5">
    <source>
        <dbReference type="Proteomes" id="UP000250197"/>
    </source>
</evidence>
<name>A0A2Z2IWE8_CORST</name>
<organism evidence="4 5">
    <name type="scientific">Corynebacterium striatum</name>
    <dbReference type="NCBI Taxonomy" id="43770"/>
    <lineage>
        <taxon>Bacteria</taxon>
        <taxon>Bacillati</taxon>
        <taxon>Actinomycetota</taxon>
        <taxon>Actinomycetes</taxon>
        <taxon>Mycobacteriales</taxon>
        <taxon>Corynebacteriaceae</taxon>
        <taxon>Corynebacterium</taxon>
    </lineage>
</organism>
<sequence>MKRLSALILAGLLAAPIPAQAQTRLPGTLDFDLLSEATEDGVMEATFRIHNPTENKVEDLQINSRRNDAVSTTEQAQEELAAGTYPYYGASQSAGSIAPGETKEVTFKVPLSLGQEPTLAMTEPGNYPLQFTLTGMQEGQANSFADERMIFDFSAEKAPSAETEDAADLPEEPNALTVIYPITSKINIVPGETGGEPLILSDDHLAEELREGGRLDKLLDSYLDHDLKGAGCVALDPALVDTVDRMAEGYTVNDTRPSIAERPKRLRDSWFDDDASQRGEPGTGAADAKAWIERLRNLQCHMPLPWANTDINAVAHVNNDFLTYEALNRTYEDIVGKPTSTLLLPSSGYINHKFERPALVANNTGWVGQAATFDASLGSLLNPGAGYTNPFLRYDFAQDSPASQALTSAASVSVAASEGDVVAKLPNYLSPETGEQVLDTATKLLDAGKVRPRAVTDLPLEETDRPLGSPYEDESAFSDADIVRVEQQARYTDELTNIMVNDPAIAMTRYGFTLPLRRDLLMALSGDFNDRLSKQSEMLRTLRSSVSLIPPGNVYTRVSESSPLLIVAENGLPLPVDASLIYESDAATLNTPSRVRIPAKGSITVSMTADMPNVDRTDISLWLATPSKQTISEPINIAVQTRAGIVSVYGVGAIAALTLILALLFRLGRRKKKSS</sequence>
<reference evidence="4 5" key="1">
    <citation type="submission" date="2017-05" db="EMBL/GenBank/DDBJ databases">
        <title>Complete genome sequence of Corynebacterium striatum KC-Na-1 isolated from Neophocaena asiaeorientalis in Korea.</title>
        <authorList>
            <person name="Kim J.H."/>
            <person name="Lee K."/>
        </authorList>
    </citation>
    <scope>NUCLEOTIDE SEQUENCE [LARGE SCALE GENOMIC DNA]</scope>
    <source>
        <strain evidence="4 5">KC-Na-01</strain>
    </source>
</reference>
<dbReference type="InterPro" id="IPR046112">
    <property type="entry name" value="DUF6049"/>
</dbReference>
<accession>A0A2Z2IWE8</accession>
<evidence type="ECO:0008006" key="6">
    <source>
        <dbReference type="Google" id="ProtNLM"/>
    </source>
</evidence>
<protein>
    <recommendedName>
        <fullName evidence="6">Secreted protein</fullName>
    </recommendedName>
</protein>
<keyword evidence="2" id="KW-1133">Transmembrane helix</keyword>